<evidence type="ECO:0000313" key="3">
    <source>
        <dbReference type="Proteomes" id="UP000229554"/>
    </source>
</evidence>
<dbReference type="AlphaFoldDB" id="A0A2M8KSJ2"/>
<feature type="transmembrane region" description="Helical" evidence="1">
    <location>
        <begin position="429"/>
        <end position="447"/>
    </location>
</feature>
<proteinExistence type="predicted"/>
<organism evidence="2 3">
    <name type="scientific">Candidatus Roizmanbacteria bacterium CG10_big_fil_rev_8_21_14_0_10_39_6</name>
    <dbReference type="NCBI Taxonomy" id="1974853"/>
    <lineage>
        <taxon>Bacteria</taxon>
        <taxon>Candidatus Roizmaniibacteriota</taxon>
    </lineage>
</organism>
<feature type="transmembrane region" description="Helical" evidence="1">
    <location>
        <begin position="397"/>
        <end position="417"/>
    </location>
</feature>
<feature type="transmembrane region" description="Helical" evidence="1">
    <location>
        <begin position="340"/>
        <end position="358"/>
    </location>
</feature>
<keyword evidence="1" id="KW-0472">Membrane</keyword>
<comment type="caution">
    <text evidence="2">The sequence shown here is derived from an EMBL/GenBank/DDBJ whole genome shotgun (WGS) entry which is preliminary data.</text>
</comment>
<protein>
    <submittedName>
        <fullName evidence="2">Uncharacterized protein</fullName>
    </submittedName>
</protein>
<name>A0A2M8KSJ2_9BACT</name>
<evidence type="ECO:0000313" key="2">
    <source>
        <dbReference type="EMBL" id="PJE62908.1"/>
    </source>
</evidence>
<dbReference type="EMBL" id="PFED01000105">
    <property type="protein sequence ID" value="PJE62908.1"/>
    <property type="molecule type" value="Genomic_DNA"/>
</dbReference>
<keyword evidence="1" id="KW-1133">Transmembrane helix</keyword>
<feature type="transmembrane region" description="Helical" evidence="1">
    <location>
        <begin position="308"/>
        <end position="328"/>
    </location>
</feature>
<evidence type="ECO:0000256" key="1">
    <source>
        <dbReference type="SAM" id="Phobius"/>
    </source>
</evidence>
<reference evidence="3" key="1">
    <citation type="submission" date="2017-09" db="EMBL/GenBank/DDBJ databases">
        <title>Depth-based differentiation of microbial function through sediment-hosted aquifers and enrichment of novel symbionts in the deep terrestrial subsurface.</title>
        <authorList>
            <person name="Probst A.J."/>
            <person name="Ladd B."/>
            <person name="Jarett J.K."/>
            <person name="Geller-Mcgrath D.E."/>
            <person name="Sieber C.M.K."/>
            <person name="Emerson J.B."/>
            <person name="Anantharaman K."/>
            <person name="Thomas B.C."/>
            <person name="Malmstrom R."/>
            <person name="Stieglmeier M."/>
            <person name="Klingl A."/>
            <person name="Woyke T."/>
            <person name="Ryan C.M."/>
            <person name="Banfield J.F."/>
        </authorList>
    </citation>
    <scope>NUCLEOTIDE SEQUENCE [LARGE SCALE GENOMIC DNA]</scope>
</reference>
<accession>A0A2M8KSJ2</accession>
<keyword evidence="1" id="KW-0812">Transmembrane</keyword>
<dbReference type="Proteomes" id="UP000229554">
    <property type="component" value="Unassembled WGS sequence"/>
</dbReference>
<gene>
    <name evidence="2" type="ORF">COU88_02400</name>
</gene>
<sequence length="527" mass="62498">MSISQFTKSLIDETQRISTEAVQDEGDFIEVSKTVSFFAIAYEKIRNVIEFKDDHIIRRNAINRIVRRRLAFNPSLTNESLSIAKEIVWAGYVSTNRIPEQKIDRLDKIIRWYIGLRDEIVKAQTSTRRAYYVQFVYDLLVSQIEELFAEKEFSIRKFFTFYIYQVLNPQIEIQGLDESEKNLYFYIATEKVLLKSDVPYLRFHLMKLISEQLLRVSPESFDENIEQFKRAFLYIDSKIEQPINQKVIQYLRNQRPAFLIFQEFIMRHQGKLAEIMDNPEKFKGSIEAICRDKYENAKEKLRRAGFRSIIYIFLTKMMFVLAAEYPLMLRLGEEIDYMTLGINALFPVLLMVAFVALVEVPDDENTARIYEKIKAFVYGEKMQIAVFRDRKKVKRGFIARVLFWLFYVVTFGTTFYSIDIILDMLNFQLMSKVIFFFFVTAVCFFGYRVRQIAVEYIIKEKDSVLTPVYDFFMIPLVSVGKWLSSEISKINVLIFVFDFLIEAPFKVLFEVIEEWIGFLKHRKQEML</sequence>